<protein>
    <submittedName>
        <fullName evidence="6">Helix-turn-helix domain-containing protein</fullName>
    </submittedName>
</protein>
<accession>A0A4R9BVD1</accession>
<dbReference type="InterPro" id="IPR009057">
    <property type="entry name" value="Homeodomain-like_sf"/>
</dbReference>
<feature type="domain" description="HTH araC/xylS-type" evidence="5">
    <location>
        <begin position="214"/>
        <end position="312"/>
    </location>
</feature>
<evidence type="ECO:0000256" key="3">
    <source>
        <dbReference type="ARBA" id="ARBA00023163"/>
    </source>
</evidence>
<evidence type="ECO:0000313" key="6">
    <source>
        <dbReference type="EMBL" id="TFD91692.1"/>
    </source>
</evidence>
<reference evidence="6 7" key="1">
    <citation type="submission" date="2019-03" db="EMBL/GenBank/DDBJ databases">
        <title>Genomics of glacier-inhabiting Cryobacterium strains.</title>
        <authorList>
            <person name="Liu Q."/>
            <person name="Xin Y.-H."/>
        </authorList>
    </citation>
    <scope>NUCLEOTIDE SEQUENCE [LARGE SCALE GENOMIC DNA]</scope>
    <source>
        <strain evidence="6 7">Sr59</strain>
    </source>
</reference>
<comment type="caution">
    <text evidence="6">The sequence shown here is derived from an EMBL/GenBank/DDBJ whole genome shotgun (WGS) entry which is preliminary data.</text>
</comment>
<keyword evidence="2" id="KW-0238">DNA-binding</keyword>
<evidence type="ECO:0000256" key="4">
    <source>
        <dbReference type="SAM" id="MobiDB-lite"/>
    </source>
</evidence>
<dbReference type="Pfam" id="PF12833">
    <property type="entry name" value="HTH_18"/>
    <property type="match status" value="1"/>
</dbReference>
<dbReference type="AlphaFoldDB" id="A0A4R9BVD1"/>
<evidence type="ECO:0000313" key="7">
    <source>
        <dbReference type="Proteomes" id="UP000298468"/>
    </source>
</evidence>
<feature type="region of interest" description="Disordered" evidence="4">
    <location>
        <begin position="1"/>
        <end position="25"/>
    </location>
</feature>
<dbReference type="OrthoDB" id="345413at2"/>
<keyword evidence="1" id="KW-0805">Transcription regulation</keyword>
<gene>
    <name evidence="6" type="ORF">E3T61_08280</name>
</gene>
<evidence type="ECO:0000259" key="5">
    <source>
        <dbReference type="PROSITE" id="PS01124"/>
    </source>
</evidence>
<dbReference type="InterPro" id="IPR014710">
    <property type="entry name" value="RmlC-like_jellyroll"/>
</dbReference>
<dbReference type="RefSeq" id="WP_134640380.1">
    <property type="nucleotide sequence ID" value="NZ_SOHM01000015.1"/>
</dbReference>
<dbReference type="Proteomes" id="UP000298468">
    <property type="component" value="Unassembled WGS sequence"/>
</dbReference>
<dbReference type="GO" id="GO:0003700">
    <property type="term" value="F:DNA-binding transcription factor activity"/>
    <property type="evidence" value="ECO:0007669"/>
    <property type="project" value="InterPro"/>
</dbReference>
<keyword evidence="3" id="KW-0804">Transcription</keyword>
<sequence>MSADVHTAPPSSSPRPRRIAARAPSGTRAAIQVTDESVETQDAALWVYRGVAAPMTRPHRHDDLELNFVLRGRLDYLFGGTRLSVEAGEVAMFWGATAHLLVEPEGGHRSDSCWVHIPLTTVFGWRLPAGDLNDLLSNRPIIVPVRAAARDIEEMFASWADDAGRESTETVTLLEAHALVRRLMTSHRAAPTVANERLPPSAAVCAPHSMDRVMQMARYIAAHFRDPVGPADVTDAAHLNSNYAMSLFRNTIGTTVGDYLTRCRVAEARRLLITTTMGASGIAHASGFGSQSSFYAHFSRMCGVSPAEYRSLHR</sequence>
<dbReference type="Gene3D" id="2.60.120.10">
    <property type="entry name" value="Jelly Rolls"/>
    <property type="match status" value="1"/>
</dbReference>
<evidence type="ECO:0000256" key="1">
    <source>
        <dbReference type="ARBA" id="ARBA00023015"/>
    </source>
</evidence>
<keyword evidence="7" id="KW-1185">Reference proteome</keyword>
<dbReference type="GO" id="GO:0043565">
    <property type="term" value="F:sequence-specific DNA binding"/>
    <property type="evidence" value="ECO:0007669"/>
    <property type="project" value="InterPro"/>
</dbReference>
<name>A0A4R9BVD1_9MICO</name>
<dbReference type="PANTHER" id="PTHR46796">
    <property type="entry name" value="HTH-TYPE TRANSCRIPTIONAL ACTIVATOR RHAS-RELATED"/>
    <property type="match status" value="1"/>
</dbReference>
<dbReference type="EMBL" id="SOHM01000015">
    <property type="protein sequence ID" value="TFD91692.1"/>
    <property type="molecule type" value="Genomic_DNA"/>
</dbReference>
<evidence type="ECO:0000256" key="2">
    <source>
        <dbReference type="ARBA" id="ARBA00023125"/>
    </source>
</evidence>
<dbReference type="InterPro" id="IPR018060">
    <property type="entry name" value="HTH_AraC"/>
</dbReference>
<dbReference type="PROSITE" id="PS01124">
    <property type="entry name" value="HTH_ARAC_FAMILY_2"/>
    <property type="match status" value="1"/>
</dbReference>
<dbReference type="SUPFAM" id="SSF46689">
    <property type="entry name" value="Homeodomain-like"/>
    <property type="match status" value="1"/>
</dbReference>
<dbReference type="InterPro" id="IPR037923">
    <property type="entry name" value="HTH-like"/>
</dbReference>
<organism evidence="6 7">
    <name type="scientific">Cryobacterium lactosi</name>
    <dbReference type="NCBI Taxonomy" id="1259202"/>
    <lineage>
        <taxon>Bacteria</taxon>
        <taxon>Bacillati</taxon>
        <taxon>Actinomycetota</taxon>
        <taxon>Actinomycetes</taxon>
        <taxon>Micrococcales</taxon>
        <taxon>Microbacteriaceae</taxon>
        <taxon>Cryobacterium</taxon>
    </lineage>
</organism>
<dbReference type="InterPro" id="IPR050204">
    <property type="entry name" value="AraC_XylS_family_regulators"/>
</dbReference>
<dbReference type="SUPFAM" id="SSF51215">
    <property type="entry name" value="Regulatory protein AraC"/>
    <property type="match status" value="1"/>
</dbReference>
<proteinExistence type="predicted"/>
<dbReference type="SMART" id="SM00342">
    <property type="entry name" value="HTH_ARAC"/>
    <property type="match status" value="1"/>
</dbReference>
<dbReference type="Gene3D" id="1.10.10.60">
    <property type="entry name" value="Homeodomain-like"/>
    <property type="match status" value="1"/>
</dbReference>